<sequence>EVKKAPTDVLSDDTIYLGYPMYGMDMAHAMRGFLAVNDLSGKTIKPFITSGTSTVSMSLKTLQKLAPNSVIDNSFDPKQL</sequence>
<dbReference type="AlphaFoldDB" id="W1Y5C3"/>
<protein>
    <recommendedName>
        <fullName evidence="1">Flavodoxin-like domain-containing protein</fullName>
    </recommendedName>
</protein>
<dbReference type="Gene3D" id="3.40.50.360">
    <property type="match status" value="1"/>
</dbReference>
<feature type="non-terminal residue" evidence="2">
    <location>
        <position position="1"/>
    </location>
</feature>
<dbReference type="InterPro" id="IPR029039">
    <property type="entry name" value="Flavoprotein-like_sf"/>
</dbReference>
<dbReference type="InterPro" id="IPR008254">
    <property type="entry name" value="Flavodoxin/NO_synth"/>
</dbReference>
<dbReference type="PANTHER" id="PTHR39201">
    <property type="entry name" value="EXPORTED PROTEIN-RELATED"/>
    <property type="match status" value="1"/>
</dbReference>
<dbReference type="PANTHER" id="PTHR39201:SF1">
    <property type="entry name" value="FLAVODOXIN-LIKE DOMAIN-CONTAINING PROTEIN"/>
    <property type="match status" value="1"/>
</dbReference>
<dbReference type="Pfam" id="PF12682">
    <property type="entry name" value="Flavodoxin_4"/>
    <property type="match status" value="1"/>
</dbReference>
<feature type="domain" description="Flavodoxin-like" evidence="1">
    <location>
        <begin position="7"/>
        <end position="71"/>
    </location>
</feature>
<reference evidence="2" key="1">
    <citation type="submission" date="2013-12" db="EMBL/GenBank/DDBJ databases">
        <title>A Varibaculum cambriense genome reconstructed from a premature infant gut community with otherwise low bacterial novelty that shifts toward anaerobic metabolism during the third week of life.</title>
        <authorList>
            <person name="Brown C.T."/>
            <person name="Sharon I."/>
            <person name="Thomas B.C."/>
            <person name="Castelle C.J."/>
            <person name="Morowitz M.J."/>
            <person name="Banfield J.F."/>
        </authorList>
    </citation>
    <scope>NUCLEOTIDE SEQUENCE</scope>
</reference>
<organism evidence="2">
    <name type="scientific">human gut metagenome</name>
    <dbReference type="NCBI Taxonomy" id="408170"/>
    <lineage>
        <taxon>unclassified sequences</taxon>
        <taxon>metagenomes</taxon>
        <taxon>organismal metagenomes</taxon>
    </lineage>
</organism>
<evidence type="ECO:0000259" key="1">
    <source>
        <dbReference type="Pfam" id="PF12682"/>
    </source>
</evidence>
<accession>W1Y5C3</accession>
<dbReference type="EMBL" id="AZMM01008175">
    <property type="protein sequence ID" value="ETJ37611.1"/>
    <property type="molecule type" value="Genomic_DNA"/>
</dbReference>
<gene>
    <name evidence="2" type="ORF">Q604_UNBC08175G0001</name>
</gene>
<proteinExistence type="predicted"/>
<dbReference type="GO" id="GO:0010181">
    <property type="term" value="F:FMN binding"/>
    <property type="evidence" value="ECO:0007669"/>
    <property type="project" value="InterPro"/>
</dbReference>
<evidence type="ECO:0000313" key="2">
    <source>
        <dbReference type="EMBL" id="ETJ37611.1"/>
    </source>
</evidence>
<dbReference type="SUPFAM" id="SSF52218">
    <property type="entry name" value="Flavoproteins"/>
    <property type="match status" value="1"/>
</dbReference>
<name>W1Y5C3_9ZZZZ</name>
<comment type="caution">
    <text evidence="2">The sequence shown here is derived from an EMBL/GenBank/DDBJ whole genome shotgun (WGS) entry which is preliminary data.</text>
</comment>